<keyword evidence="2 7" id="KW-0255">Endonuclease</keyword>
<evidence type="ECO:0000313" key="8">
    <source>
        <dbReference type="Proteomes" id="UP000717624"/>
    </source>
</evidence>
<proteinExistence type="predicted"/>
<gene>
    <name evidence="7" type="ORF">JOD01_000041</name>
</gene>
<organism evidence="7 8">
    <name type="scientific">Brevibacillus fulvus</name>
    <dbReference type="NCBI Taxonomy" id="1125967"/>
    <lineage>
        <taxon>Bacteria</taxon>
        <taxon>Bacillati</taxon>
        <taxon>Bacillota</taxon>
        <taxon>Bacilli</taxon>
        <taxon>Bacillales</taxon>
        <taxon>Paenibacillaceae</taxon>
        <taxon>Brevibacillus</taxon>
    </lineage>
</organism>
<keyword evidence="5 7" id="KW-0378">Hydrolase</keyword>
<name>A0A938XVG9_9BACL</name>
<sequence>MIRLGYACISMATKNNPNKKTTVKQLEKLTPAERLKKLRKVLQTNFFNLMDLLAYNLEQNIFLYRLPSEFVPMATHPIAADWDWASEFLWDFEKAGAYIREHGIRLTSHPGHYSILNSPNPKVLEATVKDFAYHAQVFDLMGLDDNSVLVTHVGGVYGDKASSLARFQENFASLPESIKKRLVVENDDTSFTMRDVLELCEALSVPMVFDYHHHTCANEGENWLDYLPRILATWGDRTPKMHFSSPKSEKEFRAHADEIVLEDFLAFVASLSDYDVDVMLECKNKDTALLNLRAGLTAGSCPVG</sequence>
<accession>A0A938XVG9</accession>
<reference evidence="7" key="1">
    <citation type="submission" date="2021-01" db="EMBL/GenBank/DDBJ databases">
        <title>Genomic Encyclopedia of Type Strains, Phase IV (KMG-IV): sequencing the most valuable type-strain genomes for metagenomic binning, comparative biology and taxonomic classification.</title>
        <authorList>
            <person name="Goeker M."/>
        </authorList>
    </citation>
    <scope>NUCLEOTIDE SEQUENCE</scope>
    <source>
        <strain evidence="7">DSM 25523</strain>
    </source>
</reference>
<keyword evidence="1" id="KW-0540">Nuclease</keyword>
<dbReference type="AlphaFoldDB" id="A0A938XVG9"/>
<evidence type="ECO:0000256" key="2">
    <source>
        <dbReference type="ARBA" id="ARBA00022759"/>
    </source>
</evidence>
<dbReference type="GO" id="GO:0006289">
    <property type="term" value="P:nucleotide-excision repair"/>
    <property type="evidence" value="ECO:0007669"/>
    <property type="project" value="InterPro"/>
</dbReference>
<evidence type="ECO:0000313" key="7">
    <source>
        <dbReference type="EMBL" id="MBM7588455.1"/>
    </source>
</evidence>
<keyword evidence="8" id="KW-1185">Reference proteome</keyword>
<dbReference type="Pfam" id="PF03851">
    <property type="entry name" value="UvdE"/>
    <property type="match status" value="1"/>
</dbReference>
<dbReference type="EC" id="3.-.-.-" evidence="7"/>
<dbReference type="Gene3D" id="3.20.20.150">
    <property type="entry name" value="Divalent-metal-dependent TIM barrel enzymes"/>
    <property type="match status" value="1"/>
</dbReference>
<dbReference type="Proteomes" id="UP000717624">
    <property type="component" value="Unassembled WGS sequence"/>
</dbReference>
<dbReference type="PANTHER" id="PTHR31290">
    <property type="entry name" value="UV-DAMAGE ENDONUCLEASE"/>
    <property type="match status" value="1"/>
</dbReference>
<keyword evidence="4" id="KW-0228">DNA excision</keyword>
<dbReference type="GO" id="GO:0009411">
    <property type="term" value="P:response to UV"/>
    <property type="evidence" value="ECO:0007669"/>
    <property type="project" value="InterPro"/>
</dbReference>
<evidence type="ECO:0000256" key="5">
    <source>
        <dbReference type="ARBA" id="ARBA00022801"/>
    </source>
</evidence>
<keyword evidence="6" id="KW-0234">DNA repair</keyword>
<comment type="caution">
    <text evidence="7">The sequence shown here is derived from an EMBL/GenBank/DDBJ whole genome shotgun (WGS) entry which is preliminary data.</text>
</comment>
<dbReference type="SUPFAM" id="SSF51658">
    <property type="entry name" value="Xylose isomerase-like"/>
    <property type="match status" value="1"/>
</dbReference>
<evidence type="ECO:0000256" key="4">
    <source>
        <dbReference type="ARBA" id="ARBA00022769"/>
    </source>
</evidence>
<dbReference type="RefSeq" id="WP_204516219.1">
    <property type="nucleotide sequence ID" value="NZ_BAABIN010000009.1"/>
</dbReference>
<dbReference type="GO" id="GO:0016787">
    <property type="term" value="F:hydrolase activity"/>
    <property type="evidence" value="ECO:0007669"/>
    <property type="project" value="UniProtKB-KW"/>
</dbReference>
<evidence type="ECO:0000256" key="3">
    <source>
        <dbReference type="ARBA" id="ARBA00022763"/>
    </source>
</evidence>
<dbReference type="PANTHER" id="PTHR31290:SF5">
    <property type="entry name" value="UV-DAMAGE ENDONUCLEASE"/>
    <property type="match status" value="1"/>
</dbReference>
<evidence type="ECO:0000256" key="6">
    <source>
        <dbReference type="ARBA" id="ARBA00023204"/>
    </source>
</evidence>
<dbReference type="InterPro" id="IPR004601">
    <property type="entry name" value="UvdE"/>
</dbReference>
<dbReference type="InterPro" id="IPR036237">
    <property type="entry name" value="Xyl_isomerase-like_sf"/>
</dbReference>
<protein>
    <submittedName>
        <fullName evidence="7">UV DNA damage endonuclease</fullName>
        <ecNumber evidence="7">3.-.-.-</ecNumber>
    </submittedName>
</protein>
<dbReference type="EMBL" id="JAFBEB010000001">
    <property type="protein sequence ID" value="MBM7588455.1"/>
    <property type="molecule type" value="Genomic_DNA"/>
</dbReference>
<keyword evidence="3" id="KW-0227">DNA damage</keyword>
<dbReference type="NCBIfam" id="TIGR00629">
    <property type="entry name" value="uvde"/>
    <property type="match status" value="1"/>
</dbReference>
<evidence type="ECO:0000256" key="1">
    <source>
        <dbReference type="ARBA" id="ARBA00022722"/>
    </source>
</evidence>
<dbReference type="GO" id="GO:0004519">
    <property type="term" value="F:endonuclease activity"/>
    <property type="evidence" value="ECO:0007669"/>
    <property type="project" value="UniProtKB-KW"/>
</dbReference>